<dbReference type="PANTHER" id="PTHR35585">
    <property type="entry name" value="HHE DOMAIN PROTEIN (AFU_ORTHOLOGUE AFUA_4G00730)"/>
    <property type="match status" value="1"/>
</dbReference>
<dbReference type="Proteomes" id="UP001202244">
    <property type="component" value="Chromosome"/>
</dbReference>
<evidence type="ECO:0000256" key="1">
    <source>
        <dbReference type="SAM" id="MobiDB-lite"/>
    </source>
</evidence>
<feature type="region of interest" description="Disordered" evidence="1">
    <location>
        <begin position="140"/>
        <end position="165"/>
    </location>
</feature>
<dbReference type="PANTHER" id="PTHR35585:SF1">
    <property type="entry name" value="HHE DOMAIN PROTEIN (AFU_ORTHOLOGUE AFUA_4G00730)"/>
    <property type="match status" value="1"/>
</dbReference>
<dbReference type="RefSeq" id="WP_242749796.1">
    <property type="nucleotide sequence ID" value="NZ_CP093846.1"/>
</dbReference>
<feature type="compositionally biased region" description="Basic residues" evidence="1">
    <location>
        <begin position="145"/>
        <end position="157"/>
    </location>
</feature>
<organism evidence="3 4">
    <name type="scientific">Streptomyces tubbatahanensis</name>
    <dbReference type="NCBI Taxonomy" id="2923272"/>
    <lineage>
        <taxon>Bacteria</taxon>
        <taxon>Bacillati</taxon>
        <taxon>Actinomycetota</taxon>
        <taxon>Actinomycetes</taxon>
        <taxon>Kitasatosporales</taxon>
        <taxon>Streptomycetaceae</taxon>
        <taxon>Streptomyces</taxon>
    </lineage>
</organism>
<evidence type="ECO:0000313" key="4">
    <source>
        <dbReference type="Proteomes" id="UP001202244"/>
    </source>
</evidence>
<proteinExistence type="predicted"/>
<evidence type="ECO:0000313" key="3">
    <source>
        <dbReference type="EMBL" id="UNS95868.1"/>
    </source>
</evidence>
<sequence>MTGLPAALQEEHDGIWKLLDSLTGGAGAPEPNTATQRHLAQQLVALQSGHEFSEELVVWPAVRRLCAHGDELVRHALGQERALKRALNELAHISPGGQEFTDCVNMIAGHNRSHLAYEQNEVWPRLGDSMSDADAEQLARQWAATRRRAPSRPHPHLPTHPSLLGPASTAVAAFDRMRGLLTRRATARRRDSPPRAAD</sequence>
<dbReference type="Pfam" id="PF01814">
    <property type="entry name" value="Hemerythrin"/>
    <property type="match status" value="1"/>
</dbReference>
<feature type="domain" description="Hemerythrin-like" evidence="2">
    <location>
        <begin position="7"/>
        <end position="126"/>
    </location>
</feature>
<dbReference type="Gene3D" id="1.20.120.520">
    <property type="entry name" value="nmb1532 protein domain like"/>
    <property type="match status" value="1"/>
</dbReference>
<name>A0ABY3XN61_9ACTN</name>
<protein>
    <submittedName>
        <fullName evidence="3">Hemerythrin domain-containing protein</fullName>
    </submittedName>
</protein>
<dbReference type="InterPro" id="IPR012312">
    <property type="entry name" value="Hemerythrin-like"/>
</dbReference>
<evidence type="ECO:0000259" key="2">
    <source>
        <dbReference type="Pfam" id="PF01814"/>
    </source>
</evidence>
<accession>A0ABY3XN61</accession>
<keyword evidence="4" id="KW-1185">Reference proteome</keyword>
<dbReference type="EMBL" id="CP093846">
    <property type="protein sequence ID" value="UNS95868.1"/>
    <property type="molecule type" value="Genomic_DNA"/>
</dbReference>
<gene>
    <name evidence="3" type="ORF">MMF93_04680</name>
</gene>
<reference evidence="3 4" key="1">
    <citation type="journal article" date="2023" name="Microbiol. Spectr.">
        <title>Synergy between Genome Mining, Metabolomics, and Bioinformatics Uncovers Antibacterial Chlorinated Carbazole Alkaloids and Their Biosynthetic Gene Cluster from Streptomyces tubbatahanensis sp. nov., a Novel Actinomycete Isolated from Sulu Sea, Philippines.</title>
        <authorList>
            <person name="Tenebro C.P."/>
            <person name="Trono D.J.V.L."/>
            <person name="Balida L.A.P."/>
            <person name="Bayog L.K.A."/>
            <person name="Bruna J.R."/>
            <person name="Sabido E.M."/>
            <person name="Caspe D.P.C."/>
            <person name="de Los Santos E.L.C."/>
            <person name="Saludes J.P."/>
            <person name="Dalisay D.S."/>
        </authorList>
    </citation>
    <scope>NUCLEOTIDE SEQUENCE [LARGE SCALE GENOMIC DNA]</scope>
    <source>
        <strain evidence="3 4">DSD3025</strain>
    </source>
</reference>